<name>A0A1V4APF3_9BACT</name>
<gene>
    <name evidence="1" type="ORF">AYP45_17405</name>
</gene>
<sequence length="475" mass="54208">MKTAKIFIGVLLLLIWYFTNETGNAQHIECGEKSISQMPDCGQADTRRVDEFLREFKKFTFHIFSPEKRTRELDNRIHNARLNLAEKIEVFKRLAPPVDRTGHRDELRMERLLLSVTPEDLPLFKFILEYDGDYKDMVEYVFSDIDDKECQNRIIRHFRTVKQPAGIKVLTDIDDTMYANLIDDRYPGKTLYPGVLEFYDSLKHEPFALQIIPVTILSARPNPIAGILEEVRLKRLAKFKDSTGRELRPSALSGNLGSSVIGTAETLLREKLDSLHDKIPHGQEDKIGRVKFENFEKFSKVYPEYRYVFVGDSGQADALTAQMMITHGSAENASRVVTTFIHDIRESDVDTKSVSPAFKRLRPDVVVGKTSATGRGVIVFRNYIDAAVSAYLHSETLKDLITAEELARITLSALNEFLSIDFQGKDAAGKRLREQHRQDAEESYKLLTTRSSALPTGTLKELKEIRSILDEKFLQ</sequence>
<evidence type="ECO:0008006" key="3">
    <source>
        <dbReference type="Google" id="ProtNLM"/>
    </source>
</evidence>
<dbReference type="EMBL" id="AYTS01000192">
    <property type="protein sequence ID" value="OOP54991.1"/>
    <property type="molecule type" value="Genomic_DNA"/>
</dbReference>
<reference evidence="1 2" key="1">
    <citation type="journal article" date="2017" name="Water Res.">
        <title>Discovery and metagenomic analysis of an anammox bacterial enrichment related to Candidatus "Brocadia caroliniensis" in a full-scale glycerol-fed nitritation-denitritation separate centrate treatment process.</title>
        <authorList>
            <person name="Park H."/>
            <person name="Brotto A.C."/>
            <person name="van Loosdrecht M.C."/>
            <person name="Chandran K."/>
        </authorList>
    </citation>
    <scope>NUCLEOTIDE SEQUENCE [LARGE SCALE GENOMIC DNA]</scope>
    <source>
        <strain evidence="1">26THWARD</strain>
    </source>
</reference>
<protein>
    <recommendedName>
        <fullName evidence="3">Phosphatidate phosphatase APP1 catalytic domain-containing protein</fullName>
    </recommendedName>
</protein>
<comment type="caution">
    <text evidence="1">The sequence shown here is derived from an EMBL/GenBank/DDBJ whole genome shotgun (WGS) entry which is preliminary data.</text>
</comment>
<proteinExistence type="predicted"/>
<dbReference type="PANTHER" id="PTHR40861">
    <property type="entry name" value="DUF2183 DOMAIN-CONTAINING PROTEIN"/>
    <property type="match status" value="1"/>
</dbReference>
<dbReference type="Proteomes" id="UP000189681">
    <property type="component" value="Unassembled WGS sequence"/>
</dbReference>
<evidence type="ECO:0000313" key="2">
    <source>
        <dbReference type="Proteomes" id="UP000189681"/>
    </source>
</evidence>
<organism evidence="1 2">
    <name type="scientific">Candidatus Brocadia carolinensis</name>
    <dbReference type="NCBI Taxonomy" id="1004156"/>
    <lineage>
        <taxon>Bacteria</taxon>
        <taxon>Pseudomonadati</taxon>
        <taxon>Planctomycetota</taxon>
        <taxon>Candidatus Brocadiia</taxon>
        <taxon>Candidatus Brocadiales</taxon>
        <taxon>Candidatus Brocadiaceae</taxon>
        <taxon>Candidatus Brocadia</taxon>
    </lineage>
</organism>
<dbReference type="AlphaFoldDB" id="A0A1V4APF3"/>
<accession>A0A1V4APF3</accession>
<evidence type="ECO:0000313" key="1">
    <source>
        <dbReference type="EMBL" id="OOP54991.1"/>
    </source>
</evidence>
<dbReference type="PANTHER" id="PTHR40861:SF1">
    <property type="entry name" value="PHOSPHATIDATE PHOSPHATASE APP1 CATALYTIC DOMAIN-CONTAINING PROTEIN"/>
    <property type="match status" value="1"/>
</dbReference>